<dbReference type="PANTHER" id="PTHR36932">
    <property type="entry name" value="CAPSULAR POLYSACCHARIDE BIOSYNTHESIS PROTEIN"/>
    <property type="match status" value="1"/>
</dbReference>
<reference evidence="2 3" key="1">
    <citation type="submission" date="2017-04" db="EMBL/GenBank/DDBJ databases">
        <authorList>
            <person name="Afonso C.L."/>
            <person name="Miller P.J."/>
            <person name="Scott M.A."/>
            <person name="Spackman E."/>
            <person name="Goraichik I."/>
            <person name="Dimitrov K.M."/>
            <person name="Suarez D.L."/>
            <person name="Swayne D.E."/>
        </authorList>
    </citation>
    <scope>NUCLEOTIDE SEQUENCE [LARGE SCALE GENOMIC DNA]</scope>
    <source>
        <strain evidence="2 3">DSM 3385</strain>
    </source>
</reference>
<dbReference type="RefSeq" id="WP_170923922.1">
    <property type="nucleotide sequence ID" value="NZ_FWXY01000036.1"/>
</dbReference>
<organism evidence="2 3">
    <name type="scientific">Desulfocicer vacuolatum DSM 3385</name>
    <dbReference type="NCBI Taxonomy" id="1121400"/>
    <lineage>
        <taxon>Bacteria</taxon>
        <taxon>Pseudomonadati</taxon>
        <taxon>Thermodesulfobacteriota</taxon>
        <taxon>Desulfobacteria</taxon>
        <taxon>Desulfobacterales</taxon>
        <taxon>Desulfobacteraceae</taxon>
        <taxon>Desulfocicer</taxon>
    </lineage>
</organism>
<dbReference type="InterPro" id="IPR042099">
    <property type="entry name" value="ANL_N_sf"/>
</dbReference>
<keyword evidence="2" id="KW-0436">Ligase</keyword>
<dbReference type="Pfam" id="PF00501">
    <property type="entry name" value="AMP-binding"/>
    <property type="match status" value="1"/>
</dbReference>
<sequence length="435" mass="48554">MEITPLQEWIARKTGISSGENLDAGTLHDHQLDLLHKTLDLAKTNSPFYRHHLRNVHVQDLKSMADIVNLPFTYPRDIADSGLQMLCVSQSEIARVVTLQTSGTTGNPKRLYFTREDLELTADFFAHGMKALVTQGQKVMVLMPGPTLGSVGERLTTGLEQMGCRTVVHGFVNDPGQVIDKINALAVDGLIGLPAQVLSLARWPRNILPGRLKSVLLSGDYLPRAIIDAIQDVWRCPVFNHYGMTETGLGGGVECQALKGCHLREADLYLEIVDPQGKKVPHGHPGEIVLTTLTRTGMPLIRYRTGDISRLLTARCACGSSLKRLDRLQGRSVYRYNGMELALQEMDESLFRLKDIVDFQVTIEKQQQRCRLNLEFWAIPGGKPDLALDIRQILHEIPGVARWINQGMLSINDVSPSRNNLFFNPGKRKIKEIIT</sequence>
<accession>A0A1W2EN52</accession>
<dbReference type="EMBL" id="FWXY01000036">
    <property type="protein sequence ID" value="SMD10962.1"/>
    <property type="molecule type" value="Genomic_DNA"/>
</dbReference>
<dbReference type="AlphaFoldDB" id="A0A1W2EN52"/>
<dbReference type="NCBIfam" id="NF045666">
    <property type="entry name" value="DVU1553_fam_AMP"/>
    <property type="match status" value="1"/>
</dbReference>
<evidence type="ECO:0000313" key="2">
    <source>
        <dbReference type="EMBL" id="SMD10962.1"/>
    </source>
</evidence>
<dbReference type="Proteomes" id="UP000192418">
    <property type="component" value="Unassembled WGS sequence"/>
</dbReference>
<dbReference type="SUPFAM" id="SSF56801">
    <property type="entry name" value="Acetyl-CoA synthetase-like"/>
    <property type="match status" value="1"/>
</dbReference>
<gene>
    <name evidence="2" type="ORF">SAMN02746065_1366</name>
</gene>
<evidence type="ECO:0000313" key="3">
    <source>
        <dbReference type="Proteomes" id="UP000192418"/>
    </source>
</evidence>
<dbReference type="Gene3D" id="3.40.50.12780">
    <property type="entry name" value="N-terminal domain of ligase-like"/>
    <property type="match status" value="1"/>
</dbReference>
<feature type="domain" description="AMP-dependent synthetase/ligase" evidence="1">
    <location>
        <begin position="101"/>
        <end position="290"/>
    </location>
</feature>
<dbReference type="PANTHER" id="PTHR36932:SF1">
    <property type="entry name" value="CAPSULAR POLYSACCHARIDE BIOSYNTHESIS PROTEIN"/>
    <property type="match status" value="1"/>
</dbReference>
<dbReference type="STRING" id="1121400.SAMN02746065_1366"/>
<name>A0A1W2EN52_9BACT</name>
<dbReference type="InterPro" id="IPR053158">
    <property type="entry name" value="CapK_Type1_Caps_Biosynth"/>
</dbReference>
<proteinExistence type="predicted"/>
<evidence type="ECO:0000259" key="1">
    <source>
        <dbReference type="Pfam" id="PF00501"/>
    </source>
</evidence>
<protein>
    <submittedName>
        <fullName evidence="2">Phenylacetate-coenzyme A ligase PaaK, adenylate-forming domain family</fullName>
    </submittedName>
</protein>
<dbReference type="GO" id="GO:0016874">
    <property type="term" value="F:ligase activity"/>
    <property type="evidence" value="ECO:0007669"/>
    <property type="project" value="UniProtKB-KW"/>
</dbReference>
<keyword evidence="3" id="KW-1185">Reference proteome</keyword>
<dbReference type="InterPro" id="IPR000873">
    <property type="entry name" value="AMP-dep_synth/lig_dom"/>
</dbReference>